<reference evidence="3 4" key="1">
    <citation type="submission" date="2020-03" db="EMBL/GenBank/DDBJ databases">
        <title>Draft Genome Sequence of Cudoniella acicularis.</title>
        <authorList>
            <person name="Buettner E."/>
            <person name="Kellner H."/>
        </authorList>
    </citation>
    <scope>NUCLEOTIDE SEQUENCE [LARGE SCALE GENOMIC DNA]</scope>
    <source>
        <strain evidence="3 4">DSM 108380</strain>
    </source>
</reference>
<proteinExistence type="predicted"/>
<dbReference type="Proteomes" id="UP000566819">
    <property type="component" value="Unassembled WGS sequence"/>
</dbReference>
<evidence type="ECO:0000256" key="2">
    <source>
        <dbReference type="SAM" id="SignalP"/>
    </source>
</evidence>
<organism evidence="3 4">
    <name type="scientific">Cudoniella acicularis</name>
    <dbReference type="NCBI Taxonomy" id="354080"/>
    <lineage>
        <taxon>Eukaryota</taxon>
        <taxon>Fungi</taxon>
        <taxon>Dikarya</taxon>
        <taxon>Ascomycota</taxon>
        <taxon>Pezizomycotina</taxon>
        <taxon>Leotiomycetes</taxon>
        <taxon>Helotiales</taxon>
        <taxon>Tricladiaceae</taxon>
        <taxon>Cudoniella</taxon>
    </lineage>
</organism>
<dbReference type="OrthoDB" id="5347452at2759"/>
<name>A0A8H4W472_9HELO</name>
<feature type="region of interest" description="Disordered" evidence="1">
    <location>
        <begin position="332"/>
        <end position="356"/>
    </location>
</feature>
<dbReference type="EMBL" id="JAAMPI010000248">
    <property type="protein sequence ID" value="KAF4633583.1"/>
    <property type="molecule type" value="Genomic_DNA"/>
</dbReference>
<evidence type="ECO:0000313" key="3">
    <source>
        <dbReference type="EMBL" id="KAF4633583.1"/>
    </source>
</evidence>
<sequence>MLYTHYSLFSLLSLISSTTAIALSNTLALPTPSSFQDDGSLGGPPPETTPAPSLRELELRQANTQKVLLAASDNTCGFIAGNYNQPWGCSSSSTCVFSTVPAPSTTAAASSWLNSTQVSATTSSSSGAVGGVLCCDATKGCPAEPAPTACVDKGKYDYNSTCTGSCPDDPSTLKCTSGIYLYCATLSFPSPSPGINALYCDYLSTYPSTPLLASTLSITFSPTTVDNFYTYSTPTSSHPSSKSSATATATADANSGGGGSGVNGKSLENSRVDFLRWVFAKKTMRVPECNRAGTKYSVRRSMEVQLAFFSDIIHGELVLRWLERRLEEPRSLAAQQTSGPPLFASNFNNSPQSSPAYSAYNREDVLLD</sequence>
<comment type="caution">
    <text evidence="3">The sequence shown here is derived from an EMBL/GenBank/DDBJ whole genome shotgun (WGS) entry which is preliminary data.</text>
</comment>
<keyword evidence="2" id="KW-0732">Signal</keyword>
<keyword evidence="4" id="KW-1185">Reference proteome</keyword>
<evidence type="ECO:0000256" key="1">
    <source>
        <dbReference type="SAM" id="MobiDB-lite"/>
    </source>
</evidence>
<feature type="chain" id="PRO_5034447230" evidence="2">
    <location>
        <begin position="21"/>
        <end position="368"/>
    </location>
</feature>
<feature type="signal peptide" evidence="2">
    <location>
        <begin position="1"/>
        <end position="20"/>
    </location>
</feature>
<protein>
    <submittedName>
        <fullName evidence="3">Uncharacterized protein</fullName>
    </submittedName>
</protein>
<dbReference type="AlphaFoldDB" id="A0A8H4W472"/>
<accession>A0A8H4W472</accession>
<feature type="compositionally biased region" description="Polar residues" evidence="1">
    <location>
        <begin position="333"/>
        <end position="356"/>
    </location>
</feature>
<feature type="region of interest" description="Disordered" evidence="1">
    <location>
        <begin position="233"/>
        <end position="264"/>
    </location>
</feature>
<gene>
    <name evidence="3" type="ORF">G7Y89_g4531</name>
</gene>
<evidence type="ECO:0000313" key="4">
    <source>
        <dbReference type="Proteomes" id="UP000566819"/>
    </source>
</evidence>
<feature type="compositionally biased region" description="Low complexity" evidence="1">
    <location>
        <begin position="233"/>
        <end position="254"/>
    </location>
</feature>